<dbReference type="InterPro" id="IPR021145">
    <property type="entry name" value="Portal_protein_SPP1_Gp6-like"/>
</dbReference>
<proteinExistence type="predicted"/>
<comment type="caution">
    <text evidence="1">The sequence shown here is derived from an EMBL/GenBank/DDBJ whole genome shotgun (WGS) entry which is preliminary data.</text>
</comment>
<protein>
    <recommendedName>
        <fullName evidence="3">Phage portal protein</fullName>
    </recommendedName>
</protein>
<accession>A0A3N0ANV8</accession>
<dbReference type="EMBL" id="QICA01000025">
    <property type="protein sequence ID" value="RNL36055.1"/>
    <property type="molecule type" value="Genomic_DNA"/>
</dbReference>
<dbReference type="Proteomes" id="UP000278327">
    <property type="component" value="Unassembled WGS sequence"/>
</dbReference>
<dbReference type="AlphaFoldDB" id="A0A3N0ANV8"/>
<evidence type="ECO:0000313" key="1">
    <source>
        <dbReference type="EMBL" id="RNL36055.1"/>
    </source>
</evidence>
<organism evidence="1 2">
    <name type="scientific">Adlercreutzia equolifaciens subsp. celatus DSM 18785</name>
    <dbReference type="NCBI Taxonomy" id="1121021"/>
    <lineage>
        <taxon>Bacteria</taxon>
        <taxon>Bacillati</taxon>
        <taxon>Actinomycetota</taxon>
        <taxon>Coriobacteriia</taxon>
        <taxon>Eggerthellales</taxon>
        <taxon>Eggerthellaceae</taxon>
        <taxon>Adlercreutzia</taxon>
    </lineage>
</organism>
<dbReference type="Pfam" id="PF05133">
    <property type="entry name" value="SPP1_portal"/>
    <property type="match status" value="1"/>
</dbReference>
<gene>
    <name evidence="1" type="ORF">DMP10_11340</name>
</gene>
<name>A0A3N0ANV8_9ACTN</name>
<evidence type="ECO:0000313" key="2">
    <source>
        <dbReference type="Proteomes" id="UP000278327"/>
    </source>
</evidence>
<evidence type="ECO:0008006" key="3">
    <source>
        <dbReference type="Google" id="ProtNLM"/>
    </source>
</evidence>
<keyword evidence="2" id="KW-1185">Reference proteome</keyword>
<sequence>MDKAGALMAEDRGTYAFAIEWLKMLGYNPDTRMAATIGEYWGWYTADNEWYHYRARRGFKLFKNDRETLHPAALAAEAWSDLLMNERLEITAEDKGLQEVLDAHFDGFGVNQADFTTRAFALGTGGWAIGVDDVSDDGMLHPDARVKIEDYDAHQVLPLTWSADTCTQCAFVTRVELDGRDYDQCQAHILLGGTYHILTQLFDVKSHRMVFPEGVTADLDTKSPYQTFAIVKPAVPNPHFSYCAMGASIFEKGISAIKATDEALTSLLVHLRVARPKMFVADTMIEKKTKKDANGKNVTEYAAFGEADDITFRTPPGEEGTDPMKVVQPDMRIADNEQAINAGLKMLSLTCGLGDNYWAWDHKDGLKTATEVVSDSSMLARTLKKHQNALTDSITQLVRGVAGVCRNLCGTKVDPAADLSVDFDDSIITDTQTDKNMALTEISMLGIPALKRKYLTDYCGFTEEEALAAVPDQAAAVDMGF</sequence>
<reference evidence="1 2" key="1">
    <citation type="journal article" date="2019" name="Microbiol. Resour. Announc.">
        <title>Draft Genome Sequences of Type Strains of Gordonibacter faecihominis, Paraeggerthella hongkongensis, Parvibacter caecicola,Slackia equolifaciens, Slackia faecicanis, and Slackia isoflavoniconvertens.</title>
        <authorList>
            <person name="Danylec N."/>
            <person name="Stoll D.A."/>
            <person name="Dotsch A."/>
            <person name="Huch M."/>
        </authorList>
    </citation>
    <scope>NUCLEOTIDE SEQUENCE [LARGE SCALE GENOMIC DNA]</scope>
    <source>
        <strain evidence="1 2">DSM 18785</strain>
    </source>
</reference>